<reference evidence="1 2" key="1">
    <citation type="journal article" date="2022" name="Nat. Ecol. Evol.">
        <title>A masculinizing supergene underlies an exaggerated male reproductive morph in a spider.</title>
        <authorList>
            <person name="Hendrickx F."/>
            <person name="De Corte Z."/>
            <person name="Sonet G."/>
            <person name="Van Belleghem S.M."/>
            <person name="Kostlbacher S."/>
            <person name="Vangestel C."/>
        </authorList>
    </citation>
    <scope>NUCLEOTIDE SEQUENCE [LARGE SCALE GENOMIC DNA]</scope>
    <source>
        <strain evidence="1">W744_W776</strain>
    </source>
</reference>
<evidence type="ECO:0000313" key="1">
    <source>
        <dbReference type="EMBL" id="KAG8184299.1"/>
    </source>
</evidence>
<organism evidence="1 2">
    <name type="scientific">Oedothorax gibbosus</name>
    <dbReference type="NCBI Taxonomy" id="931172"/>
    <lineage>
        <taxon>Eukaryota</taxon>
        <taxon>Metazoa</taxon>
        <taxon>Ecdysozoa</taxon>
        <taxon>Arthropoda</taxon>
        <taxon>Chelicerata</taxon>
        <taxon>Arachnida</taxon>
        <taxon>Araneae</taxon>
        <taxon>Araneomorphae</taxon>
        <taxon>Entelegynae</taxon>
        <taxon>Araneoidea</taxon>
        <taxon>Linyphiidae</taxon>
        <taxon>Erigoninae</taxon>
        <taxon>Oedothorax</taxon>
    </lineage>
</organism>
<dbReference type="EMBL" id="JAFNEN010000378">
    <property type="protein sequence ID" value="KAG8184299.1"/>
    <property type="molecule type" value="Genomic_DNA"/>
</dbReference>
<sequence>MGEASSPFWYPKLAPFDPDSSHLLRLAKTPSYGPKDGLLDSFSLPAQPIFTGTNKKEGTSEVLCIS</sequence>
<protein>
    <submittedName>
        <fullName evidence="1">Uncharacterized protein</fullName>
    </submittedName>
</protein>
<comment type="caution">
    <text evidence="1">The sequence shown here is derived from an EMBL/GenBank/DDBJ whole genome shotgun (WGS) entry which is preliminary data.</text>
</comment>
<proteinExistence type="predicted"/>
<gene>
    <name evidence="1" type="ORF">JTE90_008984</name>
</gene>
<keyword evidence="2" id="KW-1185">Reference proteome</keyword>
<dbReference type="Proteomes" id="UP000827092">
    <property type="component" value="Unassembled WGS sequence"/>
</dbReference>
<name>A0AAV6UKS7_9ARAC</name>
<dbReference type="AlphaFoldDB" id="A0AAV6UKS7"/>
<evidence type="ECO:0000313" key="2">
    <source>
        <dbReference type="Proteomes" id="UP000827092"/>
    </source>
</evidence>
<accession>A0AAV6UKS7</accession>